<comment type="caution">
    <text evidence="2">The sequence shown here is derived from an EMBL/GenBank/DDBJ whole genome shotgun (WGS) entry which is preliminary data.</text>
</comment>
<evidence type="ECO:0000256" key="1">
    <source>
        <dbReference type="SAM" id="MobiDB-lite"/>
    </source>
</evidence>
<organism evidence="2 3">
    <name type="scientific">Pleurodeles waltl</name>
    <name type="common">Iberian ribbed newt</name>
    <dbReference type="NCBI Taxonomy" id="8319"/>
    <lineage>
        <taxon>Eukaryota</taxon>
        <taxon>Metazoa</taxon>
        <taxon>Chordata</taxon>
        <taxon>Craniata</taxon>
        <taxon>Vertebrata</taxon>
        <taxon>Euteleostomi</taxon>
        <taxon>Amphibia</taxon>
        <taxon>Batrachia</taxon>
        <taxon>Caudata</taxon>
        <taxon>Salamandroidea</taxon>
        <taxon>Salamandridae</taxon>
        <taxon>Pleurodelinae</taxon>
        <taxon>Pleurodeles</taxon>
    </lineage>
</organism>
<reference evidence="2" key="1">
    <citation type="journal article" date="2022" name="bioRxiv">
        <title>Sequencing and chromosome-scale assembly of the giantPleurodeles waltlgenome.</title>
        <authorList>
            <person name="Brown T."/>
            <person name="Elewa A."/>
            <person name="Iarovenko S."/>
            <person name="Subramanian E."/>
            <person name="Araus A.J."/>
            <person name="Petzold A."/>
            <person name="Susuki M."/>
            <person name="Suzuki K.-i.T."/>
            <person name="Hayashi T."/>
            <person name="Toyoda A."/>
            <person name="Oliveira C."/>
            <person name="Osipova E."/>
            <person name="Leigh N.D."/>
            <person name="Simon A."/>
            <person name="Yun M.H."/>
        </authorList>
    </citation>
    <scope>NUCLEOTIDE SEQUENCE</scope>
    <source>
        <strain evidence="2">20211129_DDA</strain>
        <tissue evidence="2">Liver</tissue>
    </source>
</reference>
<protein>
    <submittedName>
        <fullName evidence="2">Uncharacterized protein</fullName>
    </submittedName>
</protein>
<evidence type="ECO:0000313" key="2">
    <source>
        <dbReference type="EMBL" id="KAJ1119000.1"/>
    </source>
</evidence>
<keyword evidence="3" id="KW-1185">Reference proteome</keyword>
<sequence>MEHWYERFHGAPPSAFRPRRQLATYLLSCIEGGGGRAGSEARARDGPQTGLSDQEEKGSLAWAAEERQQHGSAGGDSDVGQRCPVLRLSWERHSEEGSKNPQRSTDRATQRGVKPEKGSV</sequence>
<dbReference type="Proteomes" id="UP001066276">
    <property type="component" value="Chromosome 8"/>
</dbReference>
<accession>A0AAV7P1G6</accession>
<gene>
    <name evidence="2" type="ORF">NDU88_007186</name>
</gene>
<evidence type="ECO:0000313" key="3">
    <source>
        <dbReference type="Proteomes" id="UP001066276"/>
    </source>
</evidence>
<dbReference type="EMBL" id="JANPWB010000012">
    <property type="protein sequence ID" value="KAJ1119000.1"/>
    <property type="molecule type" value="Genomic_DNA"/>
</dbReference>
<proteinExistence type="predicted"/>
<feature type="compositionally biased region" description="Basic and acidic residues" evidence="1">
    <location>
        <begin position="54"/>
        <end position="69"/>
    </location>
</feature>
<dbReference type="AlphaFoldDB" id="A0AAV7P1G6"/>
<name>A0AAV7P1G6_PLEWA</name>
<feature type="compositionally biased region" description="Basic and acidic residues" evidence="1">
    <location>
        <begin position="89"/>
        <end position="120"/>
    </location>
</feature>
<feature type="region of interest" description="Disordered" evidence="1">
    <location>
        <begin position="33"/>
        <end position="120"/>
    </location>
</feature>